<dbReference type="Proteomes" id="UP000034291">
    <property type="component" value="Unassembled WGS sequence"/>
</dbReference>
<keyword evidence="4 7" id="KW-0560">Oxidoreductase</keyword>
<evidence type="ECO:0000256" key="8">
    <source>
        <dbReference type="SAM" id="Phobius"/>
    </source>
</evidence>
<dbReference type="PRINTS" id="PR00463">
    <property type="entry name" value="EP450I"/>
</dbReference>
<proteinExistence type="inferred from homology"/>
<reference evidence="9 10" key="1">
    <citation type="submission" date="2015-02" db="EMBL/GenBank/DDBJ databases">
        <title>Draft Genome Sequences of Two Closely-Related Aflatoxigenic Aspergillus Species Obtained from the Cote d'Ivoire.</title>
        <authorList>
            <person name="Moore G.G."/>
            <person name="Beltz S.B."/>
            <person name="Mack B.M."/>
        </authorList>
    </citation>
    <scope>NUCLEOTIDE SEQUENCE [LARGE SCALE GENOMIC DNA]</scope>
    <source>
        <strain evidence="9 10">SRRC1468</strain>
    </source>
</reference>
<dbReference type="GO" id="GO:0044550">
    <property type="term" value="P:secondary metabolite biosynthetic process"/>
    <property type="evidence" value="ECO:0007669"/>
    <property type="project" value="UniProtKB-ARBA"/>
</dbReference>
<evidence type="ECO:0000256" key="2">
    <source>
        <dbReference type="ARBA" id="ARBA00010617"/>
    </source>
</evidence>
<feature type="transmembrane region" description="Helical" evidence="8">
    <location>
        <begin position="20"/>
        <end position="38"/>
    </location>
</feature>
<keyword evidence="5 6" id="KW-0408">Iron</keyword>
<evidence type="ECO:0000256" key="5">
    <source>
        <dbReference type="ARBA" id="ARBA00023004"/>
    </source>
</evidence>
<dbReference type="GO" id="GO:0016705">
    <property type="term" value="F:oxidoreductase activity, acting on paired donors, with incorporation or reduction of molecular oxygen"/>
    <property type="evidence" value="ECO:0007669"/>
    <property type="project" value="InterPro"/>
</dbReference>
<dbReference type="InterPro" id="IPR017972">
    <property type="entry name" value="Cyt_P450_CS"/>
</dbReference>
<accession>A0A0F8VB80</accession>
<evidence type="ECO:0000256" key="3">
    <source>
        <dbReference type="ARBA" id="ARBA00022723"/>
    </source>
</evidence>
<dbReference type="CDD" id="cd11062">
    <property type="entry name" value="CYP58-like"/>
    <property type="match status" value="1"/>
</dbReference>
<dbReference type="PANTHER" id="PTHR24305">
    <property type="entry name" value="CYTOCHROME P450"/>
    <property type="match status" value="1"/>
</dbReference>
<evidence type="ECO:0000256" key="7">
    <source>
        <dbReference type="RuleBase" id="RU000461"/>
    </source>
</evidence>
<dbReference type="GO" id="GO:0005506">
    <property type="term" value="F:iron ion binding"/>
    <property type="evidence" value="ECO:0007669"/>
    <property type="project" value="InterPro"/>
</dbReference>
<dbReference type="InterPro" id="IPR050121">
    <property type="entry name" value="Cytochrome_P450_monoxygenase"/>
</dbReference>
<protein>
    <recommendedName>
        <fullName evidence="11">Cytochrome P450</fullName>
    </recommendedName>
</protein>
<dbReference type="EMBL" id="JZBS01002061">
    <property type="protein sequence ID" value="KKK20306.1"/>
    <property type="molecule type" value="Genomic_DNA"/>
</dbReference>
<dbReference type="PANTHER" id="PTHR24305:SF156">
    <property type="entry name" value="P450, PUTATIVE (EUROFUNG)-RELATED"/>
    <property type="match status" value="1"/>
</dbReference>
<keyword evidence="3 6" id="KW-0479">Metal-binding</keyword>
<keyword evidence="10" id="KW-1185">Reference proteome</keyword>
<gene>
    <name evidence="9" type="ORF">ARAM_002434</name>
</gene>
<dbReference type="AlphaFoldDB" id="A0A0F8VB80"/>
<dbReference type="SUPFAM" id="SSF48264">
    <property type="entry name" value="Cytochrome P450"/>
    <property type="match status" value="1"/>
</dbReference>
<keyword evidence="6 7" id="KW-0349">Heme</keyword>
<evidence type="ECO:0000313" key="9">
    <source>
        <dbReference type="EMBL" id="KKK20306.1"/>
    </source>
</evidence>
<evidence type="ECO:0000313" key="10">
    <source>
        <dbReference type="Proteomes" id="UP000034291"/>
    </source>
</evidence>
<evidence type="ECO:0000256" key="1">
    <source>
        <dbReference type="ARBA" id="ARBA00001971"/>
    </source>
</evidence>
<dbReference type="Pfam" id="PF00067">
    <property type="entry name" value="p450"/>
    <property type="match status" value="1"/>
</dbReference>
<evidence type="ECO:0008006" key="11">
    <source>
        <dbReference type="Google" id="ProtNLM"/>
    </source>
</evidence>
<feature type="binding site" description="axial binding residue" evidence="6">
    <location>
        <position position="477"/>
    </location>
    <ligand>
        <name>heme</name>
        <dbReference type="ChEBI" id="CHEBI:30413"/>
    </ligand>
    <ligandPart>
        <name>Fe</name>
        <dbReference type="ChEBI" id="CHEBI:18248"/>
    </ligandPart>
</feature>
<dbReference type="InterPro" id="IPR001128">
    <property type="entry name" value="Cyt_P450"/>
</dbReference>
<dbReference type="PROSITE" id="PS00086">
    <property type="entry name" value="CYTOCHROME_P450"/>
    <property type="match status" value="1"/>
</dbReference>
<feature type="transmembrane region" description="Helical" evidence="8">
    <location>
        <begin position="50"/>
        <end position="74"/>
    </location>
</feature>
<name>A0A0F8VB80_9EURO</name>
<evidence type="ECO:0000256" key="4">
    <source>
        <dbReference type="ARBA" id="ARBA00023002"/>
    </source>
</evidence>
<evidence type="ECO:0000256" key="6">
    <source>
        <dbReference type="PIRSR" id="PIRSR602401-1"/>
    </source>
</evidence>
<dbReference type="GO" id="GO:0004497">
    <property type="term" value="F:monooxygenase activity"/>
    <property type="evidence" value="ECO:0007669"/>
    <property type="project" value="UniProtKB-KW"/>
</dbReference>
<dbReference type="Gene3D" id="1.10.630.10">
    <property type="entry name" value="Cytochrome P450"/>
    <property type="match status" value="1"/>
</dbReference>
<keyword evidence="8" id="KW-0472">Membrane</keyword>
<comment type="caution">
    <text evidence="9">The sequence shown here is derived from an EMBL/GenBank/DDBJ whole genome shotgun (WGS) entry which is preliminary data.</text>
</comment>
<comment type="similarity">
    <text evidence="2 7">Belongs to the cytochrome P450 family.</text>
</comment>
<dbReference type="PRINTS" id="PR00385">
    <property type="entry name" value="P450"/>
</dbReference>
<keyword evidence="8" id="KW-1133">Transmembrane helix</keyword>
<sequence>MGLLQGQVGLLSNILPSFSQVPIVIGALIVSVGLYRLYFHPLSHIPGPPFACVSSLFLYAICYYGTEGHILLYYHQKYNTPVLRIAPNAVSISDGDALHSVYVAGGGLPKDARYSNFRVEGHDTIFSTLDTAYRDARAKAVLPLFAPSRIRSSCEDNGIIGQLVDKFVTRLEMDQASASKPQSTASPAKKVDILDLSSRLSLDVLTGYLFNKIYGGLDEREDINPPTTSTMKPPSVWANKLSATPFVLAIVAFSRFSLLPNWLFNFIFSALAERVLSKEEVLASLKKVDGFTSGILESNANIRSKADTYQSRLLAAGISRAETLIQCKAAMFAGADSTAVILATILFHLVRSPDVRKQLQEEIAKSPAGSDPQGLPYLRAVIREGLRLGMANPARLTRIVPRDSKGLTVSGFYLPPGTKVGAAAYVFHHNPQTYPAPFEFQPQRWLPQGIDRTDGDMQARRIQERDMFAFGLGARACVGRNLATQQLFVTVKAIVERGVLEGARTCKDKIEIIEWFNAEIMGHTLEIEW</sequence>
<organism evidence="9 10">
    <name type="scientific">Aspergillus rambellii</name>
    <dbReference type="NCBI Taxonomy" id="308745"/>
    <lineage>
        <taxon>Eukaryota</taxon>
        <taxon>Fungi</taxon>
        <taxon>Dikarya</taxon>
        <taxon>Ascomycota</taxon>
        <taxon>Pezizomycotina</taxon>
        <taxon>Eurotiomycetes</taxon>
        <taxon>Eurotiomycetidae</taxon>
        <taxon>Eurotiales</taxon>
        <taxon>Aspergillaceae</taxon>
        <taxon>Aspergillus</taxon>
        <taxon>Aspergillus subgen. Nidulantes</taxon>
    </lineage>
</organism>
<dbReference type="InterPro" id="IPR002401">
    <property type="entry name" value="Cyt_P450_E_grp-I"/>
</dbReference>
<comment type="cofactor">
    <cofactor evidence="1 6">
        <name>heme</name>
        <dbReference type="ChEBI" id="CHEBI:30413"/>
    </cofactor>
</comment>
<dbReference type="InterPro" id="IPR036396">
    <property type="entry name" value="Cyt_P450_sf"/>
</dbReference>
<dbReference type="STRING" id="308745.A0A0F8VB80"/>
<dbReference type="OrthoDB" id="3945418at2759"/>
<dbReference type="GO" id="GO:0020037">
    <property type="term" value="F:heme binding"/>
    <property type="evidence" value="ECO:0007669"/>
    <property type="project" value="InterPro"/>
</dbReference>
<keyword evidence="7" id="KW-0503">Monooxygenase</keyword>
<keyword evidence="8" id="KW-0812">Transmembrane</keyword>